<feature type="region of interest" description="Disordered" evidence="1">
    <location>
        <begin position="23"/>
        <end position="83"/>
    </location>
</feature>
<feature type="non-terminal residue" evidence="2">
    <location>
        <position position="1"/>
    </location>
</feature>
<evidence type="ECO:0000313" key="2">
    <source>
        <dbReference type="EMBL" id="CAK7324341.1"/>
    </source>
</evidence>
<evidence type="ECO:0000256" key="1">
    <source>
        <dbReference type="SAM" id="MobiDB-lite"/>
    </source>
</evidence>
<gene>
    <name evidence="2" type="ORF">DCAF_LOCUS1981</name>
</gene>
<comment type="caution">
    <text evidence="2">The sequence shown here is derived from an EMBL/GenBank/DDBJ whole genome shotgun (WGS) entry which is preliminary data.</text>
</comment>
<name>A0AAV1QRM0_9ROSI</name>
<feature type="compositionally biased region" description="Gly residues" evidence="1">
    <location>
        <begin position="132"/>
        <end position="156"/>
    </location>
</feature>
<reference evidence="2 3" key="1">
    <citation type="submission" date="2024-01" db="EMBL/GenBank/DDBJ databases">
        <authorList>
            <person name="Waweru B."/>
        </authorList>
    </citation>
    <scope>NUCLEOTIDE SEQUENCE [LARGE SCALE GENOMIC DNA]</scope>
</reference>
<dbReference type="Proteomes" id="UP001314170">
    <property type="component" value="Unassembled WGS sequence"/>
</dbReference>
<evidence type="ECO:0000313" key="3">
    <source>
        <dbReference type="Proteomes" id="UP001314170"/>
    </source>
</evidence>
<keyword evidence="3" id="KW-1185">Reference proteome</keyword>
<dbReference type="AlphaFoldDB" id="A0AAV1QRM0"/>
<sequence length="156" mass="15797">ALGLVAWGQWLRSRAEGRVAEWPEASGVAEGRGSRACGSRAEGRGLSGSVAQALWPSGRGRGSGPEGRVAEGRGPRARGLGWPRAEGSRLSRLRAWWPRPRLEARGSVASGRLEWVRVASGLGLEGSRAQGLGPGPGGSGSGLSGLGLGSGPGAQG</sequence>
<proteinExistence type="predicted"/>
<organism evidence="2 3">
    <name type="scientific">Dovyalis caffra</name>
    <dbReference type="NCBI Taxonomy" id="77055"/>
    <lineage>
        <taxon>Eukaryota</taxon>
        <taxon>Viridiplantae</taxon>
        <taxon>Streptophyta</taxon>
        <taxon>Embryophyta</taxon>
        <taxon>Tracheophyta</taxon>
        <taxon>Spermatophyta</taxon>
        <taxon>Magnoliopsida</taxon>
        <taxon>eudicotyledons</taxon>
        <taxon>Gunneridae</taxon>
        <taxon>Pentapetalae</taxon>
        <taxon>rosids</taxon>
        <taxon>fabids</taxon>
        <taxon>Malpighiales</taxon>
        <taxon>Salicaceae</taxon>
        <taxon>Flacourtieae</taxon>
        <taxon>Dovyalis</taxon>
    </lineage>
</organism>
<dbReference type="EMBL" id="CAWUPB010000257">
    <property type="protein sequence ID" value="CAK7324341.1"/>
    <property type="molecule type" value="Genomic_DNA"/>
</dbReference>
<accession>A0AAV1QRM0</accession>
<feature type="region of interest" description="Disordered" evidence="1">
    <location>
        <begin position="125"/>
        <end position="156"/>
    </location>
</feature>
<protein>
    <submittedName>
        <fullName evidence="2">Uncharacterized protein</fullName>
    </submittedName>
</protein>